<feature type="region of interest" description="Disordered" evidence="1">
    <location>
        <begin position="1"/>
        <end position="38"/>
    </location>
</feature>
<comment type="caution">
    <text evidence="2">The sequence shown here is derived from an EMBL/GenBank/DDBJ whole genome shotgun (WGS) entry which is preliminary data.</text>
</comment>
<gene>
    <name evidence="2" type="ORF">LARI1_G005611</name>
</gene>
<protein>
    <submittedName>
        <fullName evidence="2">Uncharacterized protein</fullName>
    </submittedName>
</protein>
<evidence type="ECO:0000313" key="3">
    <source>
        <dbReference type="Proteomes" id="UP000469559"/>
    </source>
</evidence>
<keyword evidence="3" id="KW-1185">Reference proteome</keyword>
<sequence length="81" mass="9019">MSPATQISQQPQPEQVEMTTPPTDGIVSQQPTQTEAMTTEPQMHLRGGGMVGDWYGSPFLKFFLVLVALDWIRSHLITSFV</sequence>
<evidence type="ECO:0000256" key="1">
    <source>
        <dbReference type="SAM" id="MobiDB-lite"/>
    </source>
</evidence>
<dbReference type="EMBL" id="QGMF01000276">
    <property type="protein sequence ID" value="TVY17230.1"/>
    <property type="molecule type" value="Genomic_DNA"/>
</dbReference>
<dbReference type="Proteomes" id="UP000469559">
    <property type="component" value="Unassembled WGS sequence"/>
</dbReference>
<evidence type="ECO:0000313" key="2">
    <source>
        <dbReference type="EMBL" id="TVY17230.1"/>
    </source>
</evidence>
<accession>A0A8T9BB77</accession>
<dbReference type="OrthoDB" id="3555055at2759"/>
<reference evidence="2 3" key="1">
    <citation type="submission" date="2018-05" db="EMBL/GenBank/DDBJ databases">
        <title>Whole genome sequencing for identification of molecular markers to develop diagnostic detection tools for the regulated plant pathogen Lachnellula willkommii.</title>
        <authorList>
            <person name="Giroux E."/>
            <person name="Bilodeau G."/>
        </authorList>
    </citation>
    <scope>NUCLEOTIDE SEQUENCE [LARGE SCALE GENOMIC DNA]</scope>
    <source>
        <strain evidence="2 3">CBS 203.66</strain>
    </source>
</reference>
<proteinExistence type="predicted"/>
<name>A0A8T9BB77_9HELO</name>
<dbReference type="AlphaFoldDB" id="A0A8T9BB77"/>
<organism evidence="2 3">
    <name type="scientific">Lachnellula arida</name>
    <dbReference type="NCBI Taxonomy" id="1316785"/>
    <lineage>
        <taxon>Eukaryota</taxon>
        <taxon>Fungi</taxon>
        <taxon>Dikarya</taxon>
        <taxon>Ascomycota</taxon>
        <taxon>Pezizomycotina</taxon>
        <taxon>Leotiomycetes</taxon>
        <taxon>Helotiales</taxon>
        <taxon>Lachnaceae</taxon>
        <taxon>Lachnellula</taxon>
    </lineage>
</organism>